<keyword evidence="2" id="KW-1185">Reference proteome</keyword>
<evidence type="ECO:0000313" key="2">
    <source>
        <dbReference type="Proteomes" id="UP001418222"/>
    </source>
</evidence>
<evidence type="ECO:0000313" key="1">
    <source>
        <dbReference type="EMBL" id="KAK8950658.1"/>
    </source>
</evidence>
<dbReference type="EMBL" id="JBBWWQ010000003">
    <property type="protein sequence ID" value="KAK8950658.1"/>
    <property type="molecule type" value="Genomic_DNA"/>
</dbReference>
<gene>
    <name evidence="1" type="ORF">KSP39_PZI004112</name>
</gene>
<proteinExistence type="predicted"/>
<dbReference type="AlphaFoldDB" id="A0AAP0BTR4"/>
<protein>
    <submittedName>
        <fullName evidence="1">Uncharacterized protein</fullName>
    </submittedName>
</protein>
<comment type="caution">
    <text evidence="1">The sequence shown here is derived from an EMBL/GenBank/DDBJ whole genome shotgun (WGS) entry which is preliminary data.</text>
</comment>
<name>A0AAP0BTR4_9ASPA</name>
<organism evidence="1 2">
    <name type="scientific">Platanthera zijinensis</name>
    <dbReference type="NCBI Taxonomy" id="2320716"/>
    <lineage>
        <taxon>Eukaryota</taxon>
        <taxon>Viridiplantae</taxon>
        <taxon>Streptophyta</taxon>
        <taxon>Embryophyta</taxon>
        <taxon>Tracheophyta</taxon>
        <taxon>Spermatophyta</taxon>
        <taxon>Magnoliopsida</taxon>
        <taxon>Liliopsida</taxon>
        <taxon>Asparagales</taxon>
        <taxon>Orchidaceae</taxon>
        <taxon>Orchidoideae</taxon>
        <taxon>Orchideae</taxon>
        <taxon>Orchidinae</taxon>
        <taxon>Platanthera</taxon>
    </lineage>
</organism>
<reference evidence="1 2" key="1">
    <citation type="journal article" date="2022" name="Nat. Plants">
        <title>Genomes of leafy and leafless Platanthera orchids illuminate the evolution of mycoheterotrophy.</title>
        <authorList>
            <person name="Li M.H."/>
            <person name="Liu K.W."/>
            <person name="Li Z."/>
            <person name="Lu H.C."/>
            <person name="Ye Q.L."/>
            <person name="Zhang D."/>
            <person name="Wang J.Y."/>
            <person name="Li Y.F."/>
            <person name="Zhong Z.M."/>
            <person name="Liu X."/>
            <person name="Yu X."/>
            <person name="Liu D.K."/>
            <person name="Tu X.D."/>
            <person name="Liu B."/>
            <person name="Hao Y."/>
            <person name="Liao X.Y."/>
            <person name="Jiang Y.T."/>
            <person name="Sun W.H."/>
            <person name="Chen J."/>
            <person name="Chen Y.Q."/>
            <person name="Ai Y."/>
            <person name="Zhai J.W."/>
            <person name="Wu S.S."/>
            <person name="Zhou Z."/>
            <person name="Hsiao Y.Y."/>
            <person name="Wu W.L."/>
            <person name="Chen Y.Y."/>
            <person name="Lin Y.F."/>
            <person name="Hsu J.L."/>
            <person name="Li C.Y."/>
            <person name="Wang Z.W."/>
            <person name="Zhao X."/>
            <person name="Zhong W.Y."/>
            <person name="Ma X.K."/>
            <person name="Ma L."/>
            <person name="Huang J."/>
            <person name="Chen G.Z."/>
            <person name="Huang M.Z."/>
            <person name="Huang L."/>
            <person name="Peng D.H."/>
            <person name="Luo Y.B."/>
            <person name="Zou S.Q."/>
            <person name="Chen S.P."/>
            <person name="Lan S."/>
            <person name="Tsai W.C."/>
            <person name="Van de Peer Y."/>
            <person name="Liu Z.J."/>
        </authorList>
    </citation>
    <scope>NUCLEOTIDE SEQUENCE [LARGE SCALE GENOMIC DNA]</scope>
    <source>
        <strain evidence="1">Lor287</strain>
    </source>
</reference>
<dbReference type="Proteomes" id="UP001418222">
    <property type="component" value="Unassembled WGS sequence"/>
</dbReference>
<sequence length="145" mass="16202">MASAEAGSAGCSEEEAEERGWWRGMMRMKRFSSTRRREYGDNLEPTSTSWVEPDSLDLMAAMFGQGLIGQGMPMKIALFATLATAGQNLAAFSINPLMLVVAVHRSCRSIEYWSLIYYGTHAVMAQQHNESPMFSRDYTTRNTTS</sequence>
<accession>A0AAP0BTR4</accession>